<comment type="caution">
    <text evidence="1">The sequence shown here is derived from an EMBL/GenBank/DDBJ whole genome shotgun (WGS) entry which is preliminary data.</text>
</comment>
<reference evidence="2" key="1">
    <citation type="journal article" date="2023" name="Front. Plant Sci.">
        <title>Chromosomal-level genome assembly of Melastoma candidum provides insights into trichome evolution.</title>
        <authorList>
            <person name="Zhong Y."/>
            <person name="Wu W."/>
            <person name="Sun C."/>
            <person name="Zou P."/>
            <person name="Liu Y."/>
            <person name="Dai S."/>
            <person name="Zhou R."/>
        </authorList>
    </citation>
    <scope>NUCLEOTIDE SEQUENCE [LARGE SCALE GENOMIC DNA]</scope>
</reference>
<gene>
    <name evidence="1" type="ORF">MLD38_027077</name>
</gene>
<dbReference type="Proteomes" id="UP001057402">
    <property type="component" value="Chromosome 7"/>
</dbReference>
<keyword evidence="2" id="KW-1185">Reference proteome</keyword>
<evidence type="ECO:0000313" key="2">
    <source>
        <dbReference type="Proteomes" id="UP001057402"/>
    </source>
</evidence>
<name>A0ACB9P1H7_9MYRT</name>
<organism evidence="1 2">
    <name type="scientific">Melastoma candidum</name>
    <dbReference type="NCBI Taxonomy" id="119954"/>
    <lineage>
        <taxon>Eukaryota</taxon>
        <taxon>Viridiplantae</taxon>
        <taxon>Streptophyta</taxon>
        <taxon>Embryophyta</taxon>
        <taxon>Tracheophyta</taxon>
        <taxon>Spermatophyta</taxon>
        <taxon>Magnoliopsida</taxon>
        <taxon>eudicotyledons</taxon>
        <taxon>Gunneridae</taxon>
        <taxon>Pentapetalae</taxon>
        <taxon>rosids</taxon>
        <taxon>malvids</taxon>
        <taxon>Myrtales</taxon>
        <taxon>Melastomataceae</taxon>
        <taxon>Melastomatoideae</taxon>
        <taxon>Melastomateae</taxon>
        <taxon>Melastoma</taxon>
    </lineage>
</organism>
<dbReference type="EMBL" id="CM042886">
    <property type="protein sequence ID" value="KAI4342450.1"/>
    <property type="molecule type" value="Genomic_DNA"/>
</dbReference>
<accession>A0ACB9P1H7</accession>
<proteinExistence type="predicted"/>
<protein>
    <submittedName>
        <fullName evidence="1">Uncharacterized protein</fullName>
    </submittedName>
</protein>
<evidence type="ECO:0000313" key="1">
    <source>
        <dbReference type="EMBL" id="KAI4342450.1"/>
    </source>
</evidence>
<sequence>MRTTTNSTMFRGLKSIVLGSLLLSFFREANGNLNEERRSVVSGQEKGQLNGCDIFQGSWVMDESYVPLYNSTNCPFLEGEFNCQRNGRPDSLYLKYRWKPRSCNLPRFNGLELLKRLRGKKILFVGDSLSLNQWQSLTCMLHVTVPKLSYSLTREAGVSTFAVPALGVSIVLSRNAFLVDVVQEKIGRILKLDSIDNGNAWKGYDILVFNSWHWWLHKGSKQPWDYIQSGKTIRKDMDRVVAFKEGLRTWSKWVDANINPSATEVFFQGISPTHYNGEEWNASQSTTCYGQTLPVTGLQYPAGLPPPAVAVNEVLDGTRTVSLLNITALSQLRKDGHPSMYGFDGARGNDCSHWCLPGIPDTWNELLSAMLLNNNKG</sequence>